<keyword evidence="2" id="KW-1185">Reference proteome</keyword>
<dbReference type="EMBL" id="JACASE010000010">
    <property type="protein sequence ID" value="KAF6431784.1"/>
    <property type="molecule type" value="Genomic_DNA"/>
</dbReference>
<accession>A0A7J8E8P2</accession>
<reference evidence="1 2" key="1">
    <citation type="journal article" date="2020" name="Nature">
        <title>Six reference-quality genomes reveal evolution of bat adaptations.</title>
        <authorList>
            <person name="Jebb D."/>
            <person name="Huang Z."/>
            <person name="Pippel M."/>
            <person name="Hughes G.M."/>
            <person name="Lavrichenko K."/>
            <person name="Devanna P."/>
            <person name="Winkler S."/>
            <person name="Jermiin L.S."/>
            <person name="Skirmuntt E.C."/>
            <person name="Katzourakis A."/>
            <person name="Burkitt-Gray L."/>
            <person name="Ray D.A."/>
            <person name="Sullivan K.A.M."/>
            <person name="Roscito J.G."/>
            <person name="Kirilenko B.M."/>
            <person name="Davalos L.M."/>
            <person name="Corthals A.P."/>
            <person name="Power M.L."/>
            <person name="Jones G."/>
            <person name="Ransome R.D."/>
            <person name="Dechmann D.K.N."/>
            <person name="Locatelli A.G."/>
            <person name="Puechmaille S.J."/>
            <person name="Fedrigo O."/>
            <person name="Jarvis E.D."/>
            <person name="Hiller M."/>
            <person name="Vernes S.C."/>
            <person name="Myers E.W."/>
            <person name="Teeling E.C."/>
        </authorList>
    </citation>
    <scope>NUCLEOTIDE SEQUENCE [LARGE SCALE GENOMIC DNA]</scope>
    <source>
        <strain evidence="1">MRouAeg1</strain>
        <tissue evidence="1">Muscle</tissue>
    </source>
</reference>
<comment type="caution">
    <text evidence="1">The sequence shown here is derived from an EMBL/GenBank/DDBJ whole genome shotgun (WGS) entry which is preliminary data.</text>
</comment>
<proteinExistence type="predicted"/>
<protein>
    <submittedName>
        <fullName evidence="1">Uncharacterized protein</fullName>
    </submittedName>
</protein>
<evidence type="ECO:0000313" key="1">
    <source>
        <dbReference type="EMBL" id="KAF6431784.1"/>
    </source>
</evidence>
<gene>
    <name evidence="1" type="ORF">HJG63_008259</name>
</gene>
<name>A0A7J8E8P2_ROUAE</name>
<dbReference type="AlphaFoldDB" id="A0A7J8E8P2"/>
<evidence type="ECO:0000313" key="2">
    <source>
        <dbReference type="Proteomes" id="UP000593571"/>
    </source>
</evidence>
<organism evidence="1 2">
    <name type="scientific">Rousettus aegyptiacus</name>
    <name type="common">Egyptian fruit bat</name>
    <name type="synonym">Pteropus aegyptiacus</name>
    <dbReference type="NCBI Taxonomy" id="9407"/>
    <lineage>
        <taxon>Eukaryota</taxon>
        <taxon>Metazoa</taxon>
        <taxon>Chordata</taxon>
        <taxon>Craniata</taxon>
        <taxon>Vertebrata</taxon>
        <taxon>Euteleostomi</taxon>
        <taxon>Mammalia</taxon>
        <taxon>Eutheria</taxon>
        <taxon>Laurasiatheria</taxon>
        <taxon>Chiroptera</taxon>
        <taxon>Yinpterochiroptera</taxon>
        <taxon>Pteropodoidea</taxon>
        <taxon>Pteropodidae</taxon>
        <taxon>Rousettinae</taxon>
        <taxon>Rousettus</taxon>
    </lineage>
</organism>
<sequence>MCSWKEQVNLPAQRPPSKLPFARVTFIRVAASQLNWERGFPGIVGSVSCSCLGEHFLVVVRTWTMWQLRSHARLPRRRLPASALEMLGADLCPAILPLGASVPGGAQRIALSLAARGVALKKPKCHAAEGHLTEGRAGGGAAAPASVLPAPGSPTASFAALRTHDNCFAVLRCIDPRGKSGGTLSYVEGIGW</sequence>
<dbReference type="Proteomes" id="UP000593571">
    <property type="component" value="Unassembled WGS sequence"/>
</dbReference>